<dbReference type="PROSITE" id="PS50259">
    <property type="entry name" value="G_PROTEIN_RECEP_F3_4"/>
    <property type="match status" value="1"/>
</dbReference>
<dbReference type="Pfam" id="PF00003">
    <property type="entry name" value="7tm_3"/>
    <property type="match status" value="1"/>
</dbReference>
<dbReference type="CDD" id="cd15047">
    <property type="entry name" value="7tmC_GABA-B-like"/>
    <property type="match status" value="1"/>
</dbReference>
<evidence type="ECO:0000256" key="6">
    <source>
        <dbReference type="ARBA" id="ARBA00022989"/>
    </source>
</evidence>
<keyword evidence="3" id="KW-0597">Phosphoprotein</keyword>
<keyword evidence="9" id="KW-0175">Coiled coil</keyword>
<evidence type="ECO:0000259" key="19">
    <source>
        <dbReference type="PROSITE" id="PS50259"/>
    </source>
</evidence>
<keyword evidence="7" id="KW-0770">Synapse</keyword>
<organism evidence="20">
    <name type="scientific">Amphimedon queenslandica</name>
    <name type="common">Sponge</name>
    <dbReference type="NCBI Taxonomy" id="400682"/>
    <lineage>
        <taxon>Eukaryota</taxon>
        <taxon>Metazoa</taxon>
        <taxon>Porifera</taxon>
        <taxon>Demospongiae</taxon>
        <taxon>Heteroscleromorpha</taxon>
        <taxon>Haplosclerida</taxon>
        <taxon>Niphatidae</taxon>
        <taxon>Amphimedon</taxon>
    </lineage>
</organism>
<evidence type="ECO:0000256" key="18">
    <source>
        <dbReference type="SAM" id="Phobius"/>
    </source>
</evidence>
<dbReference type="GO" id="GO:0045211">
    <property type="term" value="C:postsynaptic membrane"/>
    <property type="evidence" value="ECO:0007669"/>
    <property type="project" value="UniProtKB-SubCell"/>
</dbReference>
<accession>A0A1X7UJB4</accession>
<evidence type="ECO:0000256" key="17">
    <source>
        <dbReference type="SAM" id="MobiDB-lite"/>
    </source>
</evidence>
<dbReference type="PRINTS" id="PR01176">
    <property type="entry name" value="GABABRECEPTR"/>
</dbReference>
<dbReference type="CDD" id="cd06366">
    <property type="entry name" value="PBP1_GABAb_receptor"/>
    <property type="match status" value="1"/>
</dbReference>
<evidence type="ECO:0000256" key="3">
    <source>
        <dbReference type="ARBA" id="ARBA00022553"/>
    </source>
</evidence>
<evidence type="ECO:0000256" key="13">
    <source>
        <dbReference type="ARBA" id="ARBA00023180"/>
    </source>
</evidence>
<keyword evidence="6 18" id="KW-1133">Transmembrane helix</keyword>
<evidence type="ECO:0000256" key="4">
    <source>
        <dbReference type="ARBA" id="ARBA00022692"/>
    </source>
</evidence>
<evidence type="ECO:0000256" key="16">
    <source>
        <dbReference type="ARBA" id="ARBA00034104"/>
    </source>
</evidence>
<dbReference type="Gene3D" id="3.40.50.2300">
    <property type="match status" value="3"/>
</dbReference>
<dbReference type="PRINTS" id="PR00248">
    <property type="entry name" value="GPCRMGR"/>
</dbReference>
<evidence type="ECO:0000256" key="7">
    <source>
        <dbReference type="ARBA" id="ARBA00023018"/>
    </source>
</evidence>
<dbReference type="FunCoup" id="A0A1X7UJB4">
    <property type="interactions" value="108"/>
</dbReference>
<evidence type="ECO:0000256" key="2">
    <source>
        <dbReference type="ARBA" id="ARBA00022475"/>
    </source>
</evidence>
<feature type="region of interest" description="Disordered" evidence="17">
    <location>
        <begin position="1037"/>
        <end position="1061"/>
    </location>
</feature>
<feature type="transmembrane region" description="Helical" evidence="18">
    <location>
        <begin position="711"/>
        <end position="729"/>
    </location>
</feature>
<feature type="transmembrane region" description="Helical" evidence="18">
    <location>
        <begin position="735"/>
        <end position="756"/>
    </location>
</feature>
<keyword evidence="11" id="KW-1015">Disulfide bond</keyword>
<evidence type="ECO:0000256" key="14">
    <source>
        <dbReference type="ARBA" id="ARBA00023224"/>
    </source>
</evidence>
<feature type="domain" description="G-protein coupled receptors family 3 profile" evidence="19">
    <location>
        <begin position="494"/>
        <end position="767"/>
    </location>
</feature>
<feature type="transmembrane region" description="Helical" evidence="18">
    <location>
        <begin position="492"/>
        <end position="519"/>
    </location>
</feature>
<keyword evidence="13" id="KW-0325">Glycoprotein</keyword>
<evidence type="ECO:0000256" key="1">
    <source>
        <dbReference type="ARBA" id="ARBA00008991"/>
    </source>
</evidence>
<dbReference type="AlphaFoldDB" id="A0A1X7UJB4"/>
<keyword evidence="12" id="KW-0675">Receptor</keyword>
<dbReference type="InterPro" id="IPR001828">
    <property type="entry name" value="ANF_lig-bd_rcpt"/>
</dbReference>
<dbReference type="FunFam" id="3.40.50.2300:FF:000072">
    <property type="entry name" value="Gamma-aminobutyric acid type B receptor subunit 2"/>
    <property type="match status" value="2"/>
</dbReference>
<keyword evidence="4 18" id="KW-0812">Transmembrane</keyword>
<feature type="transmembrane region" description="Helical" evidence="18">
    <location>
        <begin position="531"/>
        <end position="550"/>
    </location>
</feature>
<dbReference type="InterPro" id="IPR028082">
    <property type="entry name" value="Peripla_BP_I"/>
</dbReference>
<dbReference type="InParanoid" id="A0A1X7UJB4"/>
<protein>
    <recommendedName>
        <fullName evidence="19">G-protein coupled receptors family 3 profile domain-containing protein</fullName>
    </recommendedName>
</protein>
<dbReference type="GO" id="GO:0038039">
    <property type="term" value="C:G protein-coupled receptor heterodimeric complex"/>
    <property type="evidence" value="ECO:0007669"/>
    <property type="project" value="TreeGrafter"/>
</dbReference>
<comment type="subcellular location">
    <subcellularLocation>
        <location evidence="16">Postsynaptic cell membrane</location>
        <topology evidence="16">Multi-pass membrane protein</topology>
    </subcellularLocation>
</comment>
<dbReference type="GO" id="GO:0004965">
    <property type="term" value="F:G protein-coupled GABA receptor activity"/>
    <property type="evidence" value="ECO:0007669"/>
    <property type="project" value="InterPro"/>
</dbReference>
<name>A0A1X7UJB4_AMPQE</name>
<feature type="transmembrane region" description="Helical" evidence="18">
    <location>
        <begin position="570"/>
        <end position="593"/>
    </location>
</feature>
<keyword evidence="5" id="KW-0732">Signal</keyword>
<dbReference type="Pfam" id="PF01094">
    <property type="entry name" value="ANF_receptor"/>
    <property type="match status" value="2"/>
</dbReference>
<dbReference type="InterPro" id="IPR017978">
    <property type="entry name" value="GPCR_3_C"/>
</dbReference>
<keyword evidence="8" id="KW-0297">G-protein coupled receptor</keyword>
<keyword evidence="14" id="KW-0807">Transducer</keyword>
<dbReference type="GO" id="GO:0007214">
    <property type="term" value="P:gamma-aminobutyric acid signaling pathway"/>
    <property type="evidence" value="ECO:0007669"/>
    <property type="project" value="TreeGrafter"/>
</dbReference>
<evidence type="ECO:0000256" key="5">
    <source>
        <dbReference type="ARBA" id="ARBA00022729"/>
    </source>
</evidence>
<dbReference type="eggNOG" id="KOG1055">
    <property type="taxonomic scope" value="Eukaryota"/>
</dbReference>
<dbReference type="InterPro" id="IPR000337">
    <property type="entry name" value="GPCR_3"/>
</dbReference>
<feature type="compositionally biased region" description="Polar residues" evidence="17">
    <location>
        <begin position="1037"/>
        <end position="1055"/>
    </location>
</feature>
<keyword evidence="2" id="KW-1003">Cell membrane</keyword>
<proteinExistence type="inferred from homology"/>
<dbReference type="SUPFAM" id="SSF53822">
    <property type="entry name" value="Periplasmic binding protein-like I"/>
    <property type="match status" value="2"/>
</dbReference>
<dbReference type="OrthoDB" id="17569at2759"/>
<sequence length="1083" mass="122286">MLFNKRRAKIETKMQHIAFIFQCWMSSFIITVTSTKSPLHFGYITTLTGSFIASGGIPAVDLALKLINERKDILQNYTLSYTDILDSKCNRTAGLDKFFELVNRDVTYVSLLGCGCSISTIPVAEISHYWNIPQLSYATGADVLTDRNRFRNFFRTLVSFHYVGISLAHLMREFGWRQMSIITQDESLFTGVAEDIKIIFNNKKWILDRYVVISGQNPLSFFDRSEAQRFRIIHINTYPDIAYQLLCEAYYRGMTSPDYLWIIPMWYNDDWWMPSSLSSYKNSSCTDAIMIKAVSGSIGFILDVFLTLQNKSLVTFSGLTPQMYFSTYTALLKDPKYENLTELGLSGVAFDGVWAIAIGLDIASKKISSGSDSGCENVPGDIVPLEQFNYTNTKLGCILRQSFSEINFLGITGQIQFNENGSRNENIVFCQQYRTTTDSSMARVTFGDVTIKPKGSIFVLKKEESNSTLWQRHGLQPPYDGFPESNIHQNNMVLIIVYDIAAVCGLVFVVICFIFNIAFRSKKVVKMTSPNLNYIIILGSAMLYTCIFFYSHSSTTKSMQSIFCNIREWMVSLGYSLCFGVILSKTWRVYYIFNNPKPNKKGIKDWVLFLIVFVVVAIDFVIILVGSAIPQSKLASFKEVDHEHLQQANEKNRIQYNFILTCSQKTGTVVWLAFSFGYKTMLQLLAIFMAFHTRRVKVRILNESKEIAAIIYINSTILVLLTVTEFTLANHHNTFAALFGLGLLTDASLFLGLIFIPKMIRLYRDPQGEKIFSDAENTCNTGASHAVTNKVNTIQMVKEDGARTGNTNRSCSTPFIFTVEPATKSKLQFGYITTITGSFLASGGRPAVDLALQIINERDDILQNYTLAYTDILDSGCNHTKALDIFFDLMNRDATYISLLGCGCSTATIPVAEISHYWNIPQLAYAAAANVLNDRTRFRNFFRTLVSFRYVGESLGQLMREFGWRQMSIITQDDLLFSRVTDELAMTEFTLATRHNTYSALFGLGLVIEASLFLGLIFIPKMICLYLDPQGEKVFSQSGATAAPSNSHALTNNSVDQKEPPEEIILNLRKRVKELEGQLNQNK</sequence>
<evidence type="ECO:0000313" key="20">
    <source>
        <dbReference type="EnsemblMetazoa" id="Aqu2.1.27573_001"/>
    </source>
</evidence>
<dbReference type="EnsemblMetazoa" id="Aqu2.1.27573_001">
    <property type="protein sequence ID" value="Aqu2.1.27573_001"/>
    <property type="gene ID" value="Aqu2.1.27573"/>
</dbReference>
<keyword evidence="15" id="KW-0628">Postsynaptic cell membrane</keyword>
<evidence type="ECO:0000256" key="10">
    <source>
        <dbReference type="ARBA" id="ARBA00023136"/>
    </source>
</evidence>
<feature type="transmembrane region" description="Helical" evidence="18">
    <location>
        <begin position="605"/>
        <end position="629"/>
    </location>
</feature>
<dbReference type="InterPro" id="IPR002455">
    <property type="entry name" value="GPCR3_GABA-B"/>
</dbReference>
<feature type="transmembrane region" description="Helical" evidence="18">
    <location>
        <begin position="998"/>
        <end position="1019"/>
    </location>
</feature>
<feature type="transmembrane region" description="Helical" evidence="18">
    <location>
        <begin position="669"/>
        <end position="691"/>
    </location>
</feature>
<evidence type="ECO:0000256" key="11">
    <source>
        <dbReference type="ARBA" id="ARBA00023157"/>
    </source>
</evidence>
<evidence type="ECO:0000256" key="9">
    <source>
        <dbReference type="ARBA" id="ARBA00023054"/>
    </source>
</evidence>
<dbReference type="PANTHER" id="PTHR10519">
    <property type="entry name" value="GABA-B RECEPTOR"/>
    <property type="match status" value="1"/>
</dbReference>
<dbReference type="PANTHER" id="PTHR10519:SF20">
    <property type="entry name" value="G-PROTEIN COUPLED RECEPTOR 156-RELATED"/>
    <property type="match status" value="1"/>
</dbReference>
<comment type="similarity">
    <text evidence="1">Belongs to the G-protein coupled receptor 3 family. GABA-B receptor subfamily.</text>
</comment>
<evidence type="ECO:0000256" key="8">
    <source>
        <dbReference type="ARBA" id="ARBA00023040"/>
    </source>
</evidence>
<keyword evidence="10 18" id="KW-0472">Membrane</keyword>
<evidence type="ECO:0000256" key="15">
    <source>
        <dbReference type="ARBA" id="ARBA00023257"/>
    </source>
</evidence>
<reference evidence="20" key="1">
    <citation type="submission" date="2017-05" db="UniProtKB">
        <authorList>
            <consortium name="EnsemblMetazoa"/>
        </authorList>
    </citation>
    <scope>IDENTIFICATION</scope>
</reference>
<evidence type="ECO:0000256" key="12">
    <source>
        <dbReference type="ARBA" id="ARBA00023170"/>
    </source>
</evidence>